<feature type="transmembrane region" description="Helical" evidence="1">
    <location>
        <begin position="176"/>
        <end position="194"/>
    </location>
</feature>
<feature type="transmembrane region" description="Helical" evidence="1">
    <location>
        <begin position="39"/>
        <end position="59"/>
    </location>
</feature>
<comment type="caution">
    <text evidence="2">The sequence shown here is derived from an EMBL/GenBank/DDBJ whole genome shotgun (WGS) entry which is preliminary data.</text>
</comment>
<accession>A0ABR8XIM9</accession>
<name>A0ABR8XIM9_9BACL</name>
<gene>
    <name evidence="2" type="ORF">H9632_01900</name>
</gene>
<evidence type="ECO:0000256" key="1">
    <source>
        <dbReference type="SAM" id="Phobius"/>
    </source>
</evidence>
<reference evidence="2 3" key="1">
    <citation type="submission" date="2020-08" db="EMBL/GenBank/DDBJ databases">
        <title>A Genomic Blueprint of the Chicken Gut Microbiome.</title>
        <authorList>
            <person name="Gilroy R."/>
            <person name="Ravi A."/>
            <person name="Getino M."/>
            <person name="Pursley I."/>
            <person name="Horton D.L."/>
            <person name="Alikhan N.-F."/>
            <person name="Baker D."/>
            <person name="Gharbi K."/>
            <person name="Hall N."/>
            <person name="Watson M."/>
            <person name="Adriaenssens E.M."/>
            <person name="Foster-Nyarko E."/>
            <person name="Jarju S."/>
            <person name="Secka A."/>
            <person name="Antonio M."/>
            <person name="Oren A."/>
            <person name="Chaudhuri R."/>
            <person name="La Ragione R.M."/>
            <person name="Hildebrand F."/>
            <person name="Pallen M.J."/>
        </authorList>
    </citation>
    <scope>NUCLEOTIDE SEQUENCE [LARGE SCALE GENOMIC DNA]</scope>
    <source>
        <strain evidence="2 3">Sa1YVA6</strain>
    </source>
</reference>
<protein>
    <submittedName>
        <fullName evidence="2">Uncharacterized protein</fullName>
    </submittedName>
</protein>
<feature type="transmembrane region" description="Helical" evidence="1">
    <location>
        <begin position="148"/>
        <end position="170"/>
    </location>
</feature>
<feature type="transmembrane region" description="Helical" evidence="1">
    <location>
        <begin position="15"/>
        <end position="33"/>
    </location>
</feature>
<feature type="transmembrane region" description="Helical" evidence="1">
    <location>
        <begin position="114"/>
        <end position="136"/>
    </location>
</feature>
<feature type="transmembrane region" description="Helical" evidence="1">
    <location>
        <begin position="80"/>
        <end position="102"/>
    </location>
</feature>
<evidence type="ECO:0000313" key="3">
    <source>
        <dbReference type="Proteomes" id="UP000600565"/>
    </source>
</evidence>
<keyword evidence="3" id="KW-1185">Reference proteome</keyword>
<organism evidence="2 3">
    <name type="scientific">Solibacillus merdavium</name>
    <dbReference type="NCBI Taxonomy" id="2762218"/>
    <lineage>
        <taxon>Bacteria</taxon>
        <taxon>Bacillati</taxon>
        <taxon>Bacillota</taxon>
        <taxon>Bacilli</taxon>
        <taxon>Bacillales</taxon>
        <taxon>Caryophanaceae</taxon>
        <taxon>Solibacillus</taxon>
    </lineage>
</organism>
<keyword evidence="1" id="KW-1133">Transmembrane helix</keyword>
<dbReference type="Proteomes" id="UP000600565">
    <property type="component" value="Unassembled WGS sequence"/>
</dbReference>
<dbReference type="RefSeq" id="WP_191702423.1">
    <property type="nucleotide sequence ID" value="NZ_JACSPW010000001.1"/>
</dbReference>
<keyword evidence="1" id="KW-0812">Transmembrane</keyword>
<keyword evidence="1" id="KW-0472">Membrane</keyword>
<evidence type="ECO:0000313" key="2">
    <source>
        <dbReference type="EMBL" id="MBD8031803.1"/>
    </source>
</evidence>
<sequence length="206" mass="23835">MISLLKIHFYLSRKLLFTAFLFIIGLIAIQWVILREINLGFVTIYFISLTPVLSISYLLENHFIRKFRVMPIAPKDFVKSLFIFSLLQILIILLPIGIYQTIIYSDNQIEAFELSFIVIFFTAGIASIGSMLKNYLSNPSQGTKSISIWSIIGYLFIFTIVHFFIMLIFSIMDIKLMGAIFLPIIGLIVYYQYYKTAVTKFKTAEF</sequence>
<proteinExistence type="predicted"/>
<dbReference type="EMBL" id="JACSPW010000001">
    <property type="protein sequence ID" value="MBD8031803.1"/>
    <property type="molecule type" value="Genomic_DNA"/>
</dbReference>